<keyword evidence="2" id="KW-1185">Reference proteome</keyword>
<name>A0A081S7V5_9ARCH</name>
<dbReference type="AlphaFoldDB" id="A0A081S7V5"/>
<protein>
    <submittedName>
        <fullName evidence="1">Capsule polysaccharide biosynthesis protein</fullName>
    </submittedName>
</protein>
<dbReference type="EMBL" id="JNVL01000002">
    <property type="protein sequence ID" value="KER07008.1"/>
    <property type="molecule type" value="Genomic_DNA"/>
</dbReference>
<dbReference type="Proteomes" id="UP000028027">
    <property type="component" value="Unassembled WGS sequence"/>
</dbReference>
<proteinExistence type="predicted"/>
<comment type="caution">
    <text evidence="1">The sequence shown here is derived from an EMBL/GenBank/DDBJ whole genome shotgun (WGS) entry which is preliminary data.</text>
</comment>
<gene>
    <name evidence="1" type="ORF">AAA799E16_00158</name>
</gene>
<dbReference type="GO" id="GO:0000271">
    <property type="term" value="P:polysaccharide biosynthetic process"/>
    <property type="evidence" value="ECO:0007669"/>
    <property type="project" value="InterPro"/>
</dbReference>
<evidence type="ECO:0000313" key="2">
    <source>
        <dbReference type="Proteomes" id="UP000028027"/>
    </source>
</evidence>
<sequence>MSKEKNKILVWLEDHTYHFGITKFIQELSDSKIYAIISANPSAKKFYQKQDLLRLEKSWYIRDSINLKNKNFDLSFLQNFEKKYDISIWKLVSGERFFNNYSKYHQFTHDEILSILEQEIKFYEKILSETKPRYLIMRIPEFQDIHLLYLMSKKLGITPLLLDYTRFGYRCLINSVPDAVVDFKSTSVPKNLENFTQLLNRVQNYSTQHSLAITKRRGSKKNFLKAGLKFLLSSESKEFQNYYQNLDKSKLNVFLTEMNSVKQHSKHKSFIDKNFLKSLKNNIPFIYFPLHFEPEQTTLIKTPYYTNQIEVITNIAKSLPIEFSLFVKEHPAMRLSGWRKISEYKKILKLPNVQLIHPSLSNSEIIPKSSLVITISGTSGLEAAFYKKPSIIFTKVNYSNLSSVYLMKNWQELPDLILDALNTEVNLSELNQYVNHVESISFPFDAWGLEQMSDDYFAVGGFLSGSNLSIESMSDFLEKNKSTFTLLASEHLSKIN</sequence>
<evidence type="ECO:0000313" key="1">
    <source>
        <dbReference type="EMBL" id="KER07008.1"/>
    </source>
</evidence>
<organism evidence="1 2">
    <name type="scientific">Marine Group I thaumarchaeote SCGC AAA799-E16</name>
    <dbReference type="NCBI Taxonomy" id="1502292"/>
    <lineage>
        <taxon>Archaea</taxon>
        <taxon>Nitrososphaerota</taxon>
        <taxon>Marine Group I</taxon>
    </lineage>
</organism>
<accession>A0A081S7V5</accession>
<reference evidence="1 2" key="1">
    <citation type="submission" date="2014-06" db="EMBL/GenBank/DDBJ databases">
        <authorList>
            <person name="Ngugi D.K."/>
            <person name="Blom J."/>
            <person name="Alam I."/>
            <person name="Rashid M."/>
            <person name="Ba Alawi W."/>
            <person name="Zhang G."/>
            <person name="Hikmawan T."/>
            <person name="Guan Y."/>
            <person name="Antunes A."/>
            <person name="Siam R."/>
            <person name="Eldorry H."/>
            <person name="Bajic V."/>
            <person name="Stingl U."/>
        </authorList>
    </citation>
    <scope>NUCLEOTIDE SEQUENCE [LARGE SCALE GENOMIC DNA]</scope>
    <source>
        <strain evidence="1">SCGC AAA799-E16</strain>
    </source>
</reference>
<dbReference type="InterPro" id="IPR007833">
    <property type="entry name" value="Capsule_polysaccharide_synth"/>
</dbReference>
<dbReference type="GO" id="GO:0015774">
    <property type="term" value="P:polysaccharide transport"/>
    <property type="evidence" value="ECO:0007669"/>
    <property type="project" value="InterPro"/>
</dbReference>
<dbReference type="Pfam" id="PF05159">
    <property type="entry name" value="Capsule_synth"/>
    <property type="match status" value="1"/>
</dbReference>